<dbReference type="AlphaFoldDB" id="A0A7W7ACU1"/>
<protein>
    <submittedName>
        <fullName evidence="1">Uncharacterized protein</fullName>
    </submittedName>
</protein>
<organism evidence="1 2">
    <name type="scientific">Novosphingobium taihuense</name>
    <dbReference type="NCBI Taxonomy" id="260085"/>
    <lineage>
        <taxon>Bacteria</taxon>
        <taxon>Pseudomonadati</taxon>
        <taxon>Pseudomonadota</taxon>
        <taxon>Alphaproteobacteria</taxon>
        <taxon>Sphingomonadales</taxon>
        <taxon>Sphingomonadaceae</taxon>
        <taxon>Novosphingobium</taxon>
    </lineage>
</organism>
<dbReference type="EMBL" id="JACHOA010000005">
    <property type="protein sequence ID" value="MBB4614678.1"/>
    <property type="molecule type" value="Genomic_DNA"/>
</dbReference>
<dbReference type="Proteomes" id="UP000538566">
    <property type="component" value="Unassembled WGS sequence"/>
</dbReference>
<gene>
    <name evidence="1" type="ORF">GGR37_002965</name>
</gene>
<name>A0A7W7ACU1_9SPHN</name>
<proteinExistence type="predicted"/>
<accession>A0A7W7ACU1</accession>
<evidence type="ECO:0000313" key="2">
    <source>
        <dbReference type="Proteomes" id="UP000538566"/>
    </source>
</evidence>
<keyword evidence="2" id="KW-1185">Reference proteome</keyword>
<reference evidence="1 2" key="1">
    <citation type="submission" date="2020-08" db="EMBL/GenBank/DDBJ databases">
        <title>Genomic Encyclopedia of Type Strains, Phase IV (KMG-IV): sequencing the most valuable type-strain genomes for metagenomic binning, comparative biology and taxonomic classification.</title>
        <authorList>
            <person name="Goeker M."/>
        </authorList>
    </citation>
    <scope>NUCLEOTIDE SEQUENCE [LARGE SCALE GENOMIC DNA]</scope>
    <source>
        <strain evidence="1 2">DSM 17507</strain>
    </source>
</reference>
<evidence type="ECO:0000313" key="1">
    <source>
        <dbReference type="EMBL" id="MBB4614678.1"/>
    </source>
</evidence>
<sequence>MVREIGPNHSGYLGAGMWRHKGLRCLSDSAKKGRPIPKRVIGRLKVENPLHCCTEPFGSQRLPTQKAVR</sequence>
<comment type="caution">
    <text evidence="1">The sequence shown here is derived from an EMBL/GenBank/DDBJ whole genome shotgun (WGS) entry which is preliminary data.</text>
</comment>